<feature type="transmembrane region" description="Helical" evidence="4">
    <location>
        <begin position="135"/>
        <end position="156"/>
    </location>
</feature>
<evidence type="ECO:0000256" key="4">
    <source>
        <dbReference type="SAM" id="Phobius"/>
    </source>
</evidence>
<feature type="transmembrane region" description="Helical" evidence="4">
    <location>
        <begin position="276"/>
        <end position="295"/>
    </location>
</feature>
<dbReference type="GO" id="GO:0016020">
    <property type="term" value="C:membrane"/>
    <property type="evidence" value="ECO:0007669"/>
    <property type="project" value="UniProtKB-SubCell"/>
</dbReference>
<dbReference type="InterPro" id="IPR020846">
    <property type="entry name" value="MFS_dom"/>
</dbReference>
<organism evidence="6 7">
    <name type="scientific">Stachybotrys chlorohalonatus (strain IBT 40285)</name>
    <dbReference type="NCBI Taxonomy" id="1283841"/>
    <lineage>
        <taxon>Eukaryota</taxon>
        <taxon>Fungi</taxon>
        <taxon>Dikarya</taxon>
        <taxon>Ascomycota</taxon>
        <taxon>Pezizomycotina</taxon>
        <taxon>Sordariomycetes</taxon>
        <taxon>Hypocreomycetidae</taxon>
        <taxon>Hypocreales</taxon>
        <taxon>Stachybotryaceae</taxon>
        <taxon>Stachybotrys</taxon>
    </lineage>
</organism>
<accession>A0A084R011</accession>
<sequence length="429" mass="46066">MEHNNPASLTLDPQDTDMHPNPHSVSHSLVDDDFPEGGWMAWGVAGGTAIVFFCTLGYVNSWGLYQAYYIQNQLSNQDPSSIAWIGSLQFWLIFSAGLLGGPLFDRYGAKVMIPGAFMHVLCIMITSISSEYWHFMVVQGVIGGFANGMTLSPAIAATPQYFNKRRGAAMGLSIAGSSIGGVVFPLALSPMLESEALGFGWAVRVCGFIILGLLIMACFLIKERLPPRKERFFLPKAFLDITYILTISSGFIMYLGMFAPFFFLPDYALHNGMDPVMARYLVAILNGAGFFGRVIPGILSDRFGRSNMYAVAGLTSAVLLFCWTRCTTNTTIILFTALFGFTSGGIISGFSVSLASLSNDPRNIGTYMGQGATVASIASLIGPPINGDFLSTYGGFNELAIFAGVACLVGTVVVVAAKFTTLKGVLTIS</sequence>
<protein>
    <recommendedName>
        <fullName evidence="5">Major facilitator superfamily (MFS) profile domain-containing protein</fullName>
    </recommendedName>
</protein>
<dbReference type="SUPFAM" id="SSF103473">
    <property type="entry name" value="MFS general substrate transporter"/>
    <property type="match status" value="1"/>
</dbReference>
<dbReference type="InParanoid" id="A0A084R011"/>
<feature type="transmembrane region" description="Helical" evidence="4">
    <location>
        <begin position="241"/>
        <end position="264"/>
    </location>
</feature>
<evidence type="ECO:0000256" key="3">
    <source>
        <dbReference type="SAM" id="MobiDB-lite"/>
    </source>
</evidence>
<keyword evidence="4" id="KW-0472">Membrane</keyword>
<feature type="transmembrane region" description="Helical" evidence="4">
    <location>
        <begin position="399"/>
        <end position="419"/>
    </location>
</feature>
<dbReference type="OrthoDB" id="6499973at2759"/>
<comment type="similarity">
    <text evidence="2">Belongs to the major facilitator superfamily. Monocarboxylate porter (TC 2.A.1.13) family.</text>
</comment>
<keyword evidence="4" id="KW-1133">Transmembrane helix</keyword>
<keyword evidence="7" id="KW-1185">Reference proteome</keyword>
<feature type="transmembrane region" description="Helical" evidence="4">
    <location>
        <begin position="332"/>
        <end position="355"/>
    </location>
</feature>
<dbReference type="OMA" id="CTLGYVN"/>
<gene>
    <name evidence="6" type="ORF">S40285_07280</name>
</gene>
<dbReference type="InterPro" id="IPR036259">
    <property type="entry name" value="MFS_trans_sf"/>
</dbReference>
<dbReference type="PANTHER" id="PTHR11360:SF281">
    <property type="entry name" value="ASPYRIDONES EFFLUX PROTEIN APDF-RELATED"/>
    <property type="match status" value="1"/>
</dbReference>
<dbReference type="PROSITE" id="PS50850">
    <property type="entry name" value="MFS"/>
    <property type="match status" value="1"/>
</dbReference>
<dbReference type="PANTHER" id="PTHR11360">
    <property type="entry name" value="MONOCARBOXYLATE TRANSPORTER"/>
    <property type="match status" value="1"/>
</dbReference>
<feature type="transmembrane region" description="Helical" evidence="4">
    <location>
        <begin position="168"/>
        <end position="189"/>
    </location>
</feature>
<feature type="domain" description="Major facilitator superfamily (MFS) profile" evidence="5">
    <location>
        <begin position="41"/>
        <end position="422"/>
    </location>
</feature>
<evidence type="ECO:0000259" key="5">
    <source>
        <dbReference type="PROSITE" id="PS50850"/>
    </source>
</evidence>
<dbReference type="GO" id="GO:0022857">
    <property type="term" value="F:transmembrane transporter activity"/>
    <property type="evidence" value="ECO:0007669"/>
    <property type="project" value="InterPro"/>
</dbReference>
<dbReference type="CDD" id="cd17352">
    <property type="entry name" value="MFS_MCT_SLC16"/>
    <property type="match status" value="1"/>
</dbReference>
<comment type="subcellular location">
    <subcellularLocation>
        <location evidence="1">Membrane</location>
        <topology evidence="1">Multi-pass membrane protein</topology>
    </subcellularLocation>
</comment>
<dbReference type="HOGENOM" id="CLU_001265_1_1_1"/>
<keyword evidence="4" id="KW-0812">Transmembrane</keyword>
<feature type="region of interest" description="Disordered" evidence="3">
    <location>
        <begin position="1"/>
        <end position="22"/>
    </location>
</feature>
<evidence type="ECO:0000256" key="2">
    <source>
        <dbReference type="ARBA" id="ARBA00006727"/>
    </source>
</evidence>
<dbReference type="EMBL" id="KL659442">
    <property type="protein sequence ID" value="KFA69546.1"/>
    <property type="molecule type" value="Genomic_DNA"/>
</dbReference>
<reference evidence="6 7" key="1">
    <citation type="journal article" date="2014" name="BMC Genomics">
        <title>Comparative genome sequencing reveals chemotype-specific gene clusters in the toxigenic black mold Stachybotrys.</title>
        <authorList>
            <person name="Semeiks J."/>
            <person name="Borek D."/>
            <person name="Otwinowski Z."/>
            <person name="Grishin N.V."/>
        </authorList>
    </citation>
    <scope>NUCLEOTIDE SEQUENCE [LARGE SCALE GENOMIC DNA]</scope>
    <source>
        <strain evidence="6 7">IBT 40285</strain>
    </source>
</reference>
<dbReference type="AlphaFoldDB" id="A0A084R011"/>
<dbReference type="Gene3D" id="1.20.1250.20">
    <property type="entry name" value="MFS general substrate transporter like domains"/>
    <property type="match status" value="2"/>
</dbReference>
<feature type="compositionally biased region" description="Polar residues" evidence="3">
    <location>
        <begin position="1"/>
        <end position="13"/>
    </location>
</feature>
<evidence type="ECO:0000313" key="6">
    <source>
        <dbReference type="EMBL" id="KFA69546.1"/>
    </source>
</evidence>
<feature type="transmembrane region" description="Helical" evidence="4">
    <location>
        <begin position="201"/>
        <end position="221"/>
    </location>
</feature>
<dbReference type="InterPro" id="IPR050327">
    <property type="entry name" value="Proton-linked_MCT"/>
</dbReference>
<dbReference type="Proteomes" id="UP000028524">
    <property type="component" value="Unassembled WGS sequence"/>
</dbReference>
<name>A0A084R011_STAC4</name>
<dbReference type="Pfam" id="PF07690">
    <property type="entry name" value="MFS_1"/>
    <property type="match status" value="1"/>
</dbReference>
<feature type="transmembrane region" description="Helical" evidence="4">
    <location>
        <begin position="39"/>
        <end position="61"/>
    </location>
</feature>
<dbReference type="InterPro" id="IPR011701">
    <property type="entry name" value="MFS"/>
</dbReference>
<proteinExistence type="inferred from homology"/>
<feature type="transmembrane region" description="Helical" evidence="4">
    <location>
        <begin position="367"/>
        <end position="387"/>
    </location>
</feature>
<evidence type="ECO:0000256" key="1">
    <source>
        <dbReference type="ARBA" id="ARBA00004141"/>
    </source>
</evidence>
<feature type="transmembrane region" description="Helical" evidence="4">
    <location>
        <begin position="81"/>
        <end position="104"/>
    </location>
</feature>
<feature type="transmembrane region" description="Helical" evidence="4">
    <location>
        <begin position="307"/>
        <end position="326"/>
    </location>
</feature>
<evidence type="ECO:0000313" key="7">
    <source>
        <dbReference type="Proteomes" id="UP000028524"/>
    </source>
</evidence>